<organism evidence="1 2">
    <name type="scientific">Cuscuta australis</name>
    <dbReference type="NCBI Taxonomy" id="267555"/>
    <lineage>
        <taxon>Eukaryota</taxon>
        <taxon>Viridiplantae</taxon>
        <taxon>Streptophyta</taxon>
        <taxon>Embryophyta</taxon>
        <taxon>Tracheophyta</taxon>
        <taxon>Spermatophyta</taxon>
        <taxon>Magnoliopsida</taxon>
        <taxon>eudicotyledons</taxon>
        <taxon>Gunneridae</taxon>
        <taxon>Pentapetalae</taxon>
        <taxon>asterids</taxon>
        <taxon>lamiids</taxon>
        <taxon>Solanales</taxon>
        <taxon>Convolvulaceae</taxon>
        <taxon>Cuscuteae</taxon>
        <taxon>Cuscuta</taxon>
        <taxon>Cuscuta subgen. Grammica</taxon>
        <taxon>Cuscuta sect. Cleistogrammica</taxon>
    </lineage>
</organism>
<keyword evidence="2" id="KW-1185">Reference proteome</keyword>
<gene>
    <name evidence="1" type="ORF">DM860_006263</name>
</gene>
<sequence>MFFPKHAKRNSLIKICISSGYYRTSRHEYRLNFQPRTTVAECTSDKIPVHGLMLSTFSEILQADPNYPYLVVVGKQKEIVKESKRTKMIVIKLEAEGKFLDADRMRIITTLKNTTQDGSYVVYATVDAVNNAGDWFYLACECAGLTWSSAVAPTIALMTDVTLGLSTGEKLSQHTFSVGEASSCVKNLIEAFGESKDKQLEQDVDAITDSTLSKRH</sequence>
<comment type="caution">
    <text evidence="1">The sequence shown here is derived from an EMBL/GenBank/DDBJ whole genome shotgun (WGS) entry which is preliminary data.</text>
</comment>
<evidence type="ECO:0000313" key="1">
    <source>
        <dbReference type="EMBL" id="RAL46109.1"/>
    </source>
</evidence>
<proteinExistence type="predicted"/>
<name>A0A328DP60_9ASTE</name>
<dbReference type="EMBL" id="NQVE01000125">
    <property type="protein sequence ID" value="RAL46109.1"/>
    <property type="molecule type" value="Genomic_DNA"/>
</dbReference>
<evidence type="ECO:0000313" key="2">
    <source>
        <dbReference type="Proteomes" id="UP000249390"/>
    </source>
</evidence>
<accession>A0A328DP60</accession>
<evidence type="ECO:0008006" key="3">
    <source>
        <dbReference type="Google" id="ProtNLM"/>
    </source>
</evidence>
<reference evidence="1 2" key="1">
    <citation type="submission" date="2018-06" db="EMBL/GenBank/DDBJ databases">
        <title>The Genome of Cuscuta australis (Dodder) Provides Insight into the Evolution of Plant Parasitism.</title>
        <authorList>
            <person name="Liu H."/>
        </authorList>
    </citation>
    <scope>NUCLEOTIDE SEQUENCE [LARGE SCALE GENOMIC DNA]</scope>
    <source>
        <strain evidence="2">cv. Yunnan</strain>
        <tissue evidence="1">Vines</tissue>
    </source>
</reference>
<protein>
    <recommendedName>
        <fullName evidence="3">DUF223 domain-containing protein</fullName>
    </recommendedName>
</protein>
<dbReference type="AlphaFoldDB" id="A0A328DP60"/>
<dbReference type="Proteomes" id="UP000249390">
    <property type="component" value="Unassembled WGS sequence"/>
</dbReference>